<dbReference type="AlphaFoldDB" id="E6X9X3"/>
<evidence type="ECO:0000259" key="8">
    <source>
        <dbReference type="PROSITE" id="PS50109"/>
    </source>
</evidence>
<dbReference type="InterPro" id="IPR005467">
    <property type="entry name" value="His_kinase_dom"/>
</dbReference>
<dbReference type="PROSITE" id="PS51257">
    <property type="entry name" value="PROKAR_LIPOPROTEIN"/>
    <property type="match status" value="1"/>
</dbReference>
<keyword evidence="5" id="KW-0902">Two-component regulatory system</keyword>
<keyword evidence="4 9" id="KW-0418">Kinase</keyword>
<keyword evidence="7" id="KW-1133">Transmembrane helix</keyword>
<dbReference type="Pfam" id="PF13181">
    <property type="entry name" value="TPR_8"/>
    <property type="match status" value="1"/>
</dbReference>
<feature type="domain" description="Histidine kinase" evidence="8">
    <location>
        <begin position="604"/>
        <end position="691"/>
    </location>
</feature>
<dbReference type="Proteomes" id="UP000008634">
    <property type="component" value="Chromosome"/>
</dbReference>
<dbReference type="PROSITE" id="PS50109">
    <property type="entry name" value="HIS_KIN"/>
    <property type="match status" value="1"/>
</dbReference>
<dbReference type="SUPFAM" id="SSF55874">
    <property type="entry name" value="ATPase domain of HSP90 chaperone/DNA topoisomerase II/histidine kinase"/>
    <property type="match status" value="1"/>
</dbReference>
<feature type="repeat" description="TPR" evidence="6">
    <location>
        <begin position="202"/>
        <end position="235"/>
    </location>
</feature>
<evidence type="ECO:0000256" key="3">
    <source>
        <dbReference type="ARBA" id="ARBA00022679"/>
    </source>
</evidence>
<evidence type="ECO:0000256" key="4">
    <source>
        <dbReference type="ARBA" id="ARBA00022777"/>
    </source>
</evidence>
<dbReference type="PANTHER" id="PTHR24421:SF10">
    <property type="entry name" value="NITRATE_NITRITE SENSOR PROTEIN NARQ"/>
    <property type="match status" value="1"/>
</dbReference>
<comment type="catalytic activity">
    <reaction evidence="1">
        <text>ATP + protein L-histidine = ADP + protein N-phospho-L-histidine.</text>
        <dbReference type="EC" id="2.7.13.3"/>
    </reaction>
</comment>
<dbReference type="KEGG" id="cao:Celal_3679"/>
<dbReference type="InterPro" id="IPR050482">
    <property type="entry name" value="Sensor_HK_TwoCompSys"/>
</dbReference>
<evidence type="ECO:0000313" key="10">
    <source>
        <dbReference type="Proteomes" id="UP000008634"/>
    </source>
</evidence>
<dbReference type="SMART" id="SM00028">
    <property type="entry name" value="TPR"/>
    <property type="match status" value="4"/>
</dbReference>
<dbReference type="HOGENOM" id="CLU_000445_106_0_10"/>
<dbReference type="eggNOG" id="COG0457">
    <property type="taxonomic scope" value="Bacteria"/>
</dbReference>
<dbReference type="CDD" id="cd16917">
    <property type="entry name" value="HATPase_UhpB-NarQ-NarX-like"/>
    <property type="match status" value="1"/>
</dbReference>
<name>E6X9X3_CELAD</name>
<keyword evidence="7" id="KW-0812">Transmembrane</keyword>
<dbReference type="PANTHER" id="PTHR24421">
    <property type="entry name" value="NITRATE/NITRITE SENSOR PROTEIN NARX-RELATED"/>
    <property type="match status" value="1"/>
</dbReference>
<dbReference type="GO" id="GO:0000160">
    <property type="term" value="P:phosphorelay signal transduction system"/>
    <property type="evidence" value="ECO:0007669"/>
    <property type="project" value="UniProtKB-KW"/>
</dbReference>
<evidence type="ECO:0000256" key="2">
    <source>
        <dbReference type="ARBA" id="ARBA00012438"/>
    </source>
</evidence>
<organism evidence="9 10">
    <name type="scientific">Cellulophaga algicola (strain DSM 14237 / IC166 / ACAM 630)</name>
    <dbReference type="NCBI Taxonomy" id="688270"/>
    <lineage>
        <taxon>Bacteria</taxon>
        <taxon>Pseudomonadati</taxon>
        <taxon>Bacteroidota</taxon>
        <taxon>Flavobacteriia</taxon>
        <taxon>Flavobacteriales</taxon>
        <taxon>Flavobacteriaceae</taxon>
        <taxon>Cellulophaga</taxon>
    </lineage>
</organism>
<dbReference type="SUPFAM" id="SSF48452">
    <property type="entry name" value="TPR-like"/>
    <property type="match status" value="2"/>
</dbReference>
<dbReference type="InterPro" id="IPR003594">
    <property type="entry name" value="HATPase_dom"/>
</dbReference>
<keyword evidence="6" id="KW-0802">TPR repeat</keyword>
<keyword evidence="3" id="KW-0808">Transferase</keyword>
<protein>
    <recommendedName>
        <fullName evidence="2">histidine kinase</fullName>
        <ecNumber evidence="2">2.7.13.3</ecNumber>
    </recommendedName>
</protein>
<evidence type="ECO:0000256" key="1">
    <source>
        <dbReference type="ARBA" id="ARBA00000085"/>
    </source>
</evidence>
<dbReference type="GO" id="GO:0004673">
    <property type="term" value="F:protein histidine kinase activity"/>
    <property type="evidence" value="ECO:0007669"/>
    <property type="project" value="UniProtKB-EC"/>
</dbReference>
<evidence type="ECO:0000256" key="7">
    <source>
        <dbReference type="SAM" id="Phobius"/>
    </source>
</evidence>
<dbReference type="Gene3D" id="1.25.40.10">
    <property type="entry name" value="Tetratricopeptide repeat domain"/>
    <property type="match status" value="2"/>
</dbReference>
<dbReference type="Gene3D" id="3.30.565.10">
    <property type="entry name" value="Histidine kinase-like ATPase, C-terminal domain"/>
    <property type="match status" value="1"/>
</dbReference>
<keyword evidence="7" id="KW-0472">Membrane</keyword>
<keyword evidence="10" id="KW-1185">Reference proteome</keyword>
<sequence>MQTSKFIYFKTPIYILLVLFLFSCTKNDSSTQENSSTEIIQDSLFTLVNSSSDTNLNLEERKKIIQEAFYKVNLLRTDSIKLKHLTNLSYNSIQLKDSIFFRTINKETIELAKKQKDSVAMAEAYWDLGIYLENTKLIDSTYYYYNEALTIYSKLKNQKKMAFLFNSISTIQRKLGDYAGAEQTTIKALEIFKKSKNFLGMSNSYNSLGSITHSLGDIEKAIQYYQKASSYLDSIPEDVSINRVYITNNIGVSNMLLNQYREAENSFEKVVNFENLRATNPEFLAKAMVNLANAKKKQFSTEDLEPQYLAALEITKEYNNIFSEATSTGHYAQYLAYKKDTIKAVKMAKIALVFSEKAENFESLLRTLNFLTLVDKKNASTYAQEYFVIDKKLQEDERKLRDKFARIRFQTDEFIERNELLAKQNVLLTREKRLWSALAVLGLIGIVAILIIVIQRIKNNNLRFKQQQQESNLEIFNLLLVQQSKFDEGKKIEQERISQELHDGFLNKILGIRLVLLGLNKRQDETSIAQRAEVITQLADLSEEIRSISHELNEAAFQKMQNFMEAIKSLIKTFQTGSETLKYSFKFNTDLDWDSLDSTLKINLYRIVQESIQNCIKHAEASTIFVNFDVVDSSLMVTIEDNGKGFDSKRSKKGIGFRNISSRLKKLNGSLVVDSVMGSGTKLVLKIPYQNEIDKIA</sequence>
<dbReference type="eggNOG" id="COG4585">
    <property type="taxonomic scope" value="Bacteria"/>
</dbReference>
<dbReference type="PROSITE" id="PS50005">
    <property type="entry name" value="TPR"/>
    <property type="match status" value="1"/>
</dbReference>
<dbReference type="EC" id="2.7.13.3" evidence="2"/>
<proteinExistence type="predicted"/>
<evidence type="ECO:0000256" key="6">
    <source>
        <dbReference type="PROSITE-ProRule" id="PRU00339"/>
    </source>
</evidence>
<dbReference type="SMART" id="SM00387">
    <property type="entry name" value="HATPase_c"/>
    <property type="match status" value="1"/>
</dbReference>
<dbReference type="InterPro" id="IPR011990">
    <property type="entry name" value="TPR-like_helical_dom_sf"/>
</dbReference>
<evidence type="ECO:0000313" key="9">
    <source>
        <dbReference type="EMBL" id="ADV50934.1"/>
    </source>
</evidence>
<dbReference type="OrthoDB" id="977000at2"/>
<dbReference type="Pfam" id="PF02518">
    <property type="entry name" value="HATPase_c"/>
    <property type="match status" value="1"/>
</dbReference>
<reference evidence="9 10" key="1">
    <citation type="journal article" date="2010" name="Stand. Genomic Sci.">
        <title>Complete genome sequence of Cellulophaga algicola type strain (IC166).</title>
        <authorList>
            <person name="Abt B."/>
            <person name="Lu M."/>
            <person name="Misra M."/>
            <person name="Han C."/>
            <person name="Nolan M."/>
            <person name="Lucas S."/>
            <person name="Hammon N."/>
            <person name="Deshpande S."/>
            <person name="Cheng J.F."/>
            <person name="Tapia R."/>
            <person name="Goodwin L."/>
            <person name="Pitluck S."/>
            <person name="Liolios K."/>
            <person name="Pagani I."/>
            <person name="Ivanova N."/>
            <person name="Mavromatis K."/>
            <person name="Ovchinikova G."/>
            <person name="Pati A."/>
            <person name="Chen A."/>
            <person name="Palaniappan K."/>
            <person name="Land M."/>
            <person name="Hauser L."/>
            <person name="Chang Y.J."/>
            <person name="Jeffries C.D."/>
            <person name="Detter J.C."/>
            <person name="Brambilla E."/>
            <person name="Rohde M."/>
            <person name="Tindall B.J."/>
            <person name="Goker M."/>
            <person name="Woyke T."/>
            <person name="Bristow J."/>
            <person name="Eisen J.A."/>
            <person name="Markowitz V."/>
            <person name="Hugenholtz P."/>
            <person name="Kyrpides N.C."/>
            <person name="Klenk H.P."/>
            <person name="Lapidus A."/>
        </authorList>
    </citation>
    <scope>NUCLEOTIDE SEQUENCE [LARGE SCALE GENOMIC DNA]</scope>
    <source>
        <strain evidence="10">DSM 14237 / IC166 / ACAM 630</strain>
    </source>
</reference>
<dbReference type="EMBL" id="CP002453">
    <property type="protein sequence ID" value="ADV50934.1"/>
    <property type="molecule type" value="Genomic_DNA"/>
</dbReference>
<dbReference type="InterPro" id="IPR036890">
    <property type="entry name" value="HATPase_C_sf"/>
</dbReference>
<gene>
    <name evidence="9" type="ordered locus">Celal_3679</name>
</gene>
<accession>E6X9X3</accession>
<dbReference type="STRING" id="688270.Celal_3679"/>
<evidence type="ECO:0000256" key="5">
    <source>
        <dbReference type="ARBA" id="ARBA00023012"/>
    </source>
</evidence>
<feature type="transmembrane region" description="Helical" evidence="7">
    <location>
        <begin position="434"/>
        <end position="454"/>
    </location>
</feature>
<dbReference type="InterPro" id="IPR019734">
    <property type="entry name" value="TPR_rpt"/>
</dbReference>